<gene>
    <name evidence="1" type="ORF">GC722_08855</name>
</gene>
<name>A0A6A9V0X8_9ACTN</name>
<proteinExistence type="predicted"/>
<comment type="caution">
    <text evidence="1">The sequence shown here is derived from an EMBL/GenBank/DDBJ whole genome shotgun (WGS) entry which is preliminary data.</text>
</comment>
<protein>
    <submittedName>
        <fullName evidence="1">Uncharacterized protein</fullName>
    </submittedName>
</protein>
<dbReference type="AlphaFoldDB" id="A0A6A9V0X8"/>
<organism evidence="1 2">
    <name type="scientific">Auraticoccus cholistanensis</name>
    <dbReference type="NCBI Taxonomy" id="2656650"/>
    <lineage>
        <taxon>Bacteria</taxon>
        <taxon>Bacillati</taxon>
        <taxon>Actinomycetota</taxon>
        <taxon>Actinomycetes</taxon>
        <taxon>Propionibacteriales</taxon>
        <taxon>Propionibacteriaceae</taxon>
        <taxon>Auraticoccus</taxon>
    </lineage>
</organism>
<evidence type="ECO:0000313" key="1">
    <source>
        <dbReference type="EMBL" id="MVA76130.1"/>
    </source>
</evidence>
<keyword evidence="2" id="KW-1185">Reference proteome</keyword>
<dbReference type="RefSeq" id="WP_156609561.1">
    <property type="nucleotide sequence ID" value="NZ_WPCU01000005.1"/>
</dbReference>
<evidence type="ECO:0000313" key="2">
    <source>
        <dbReference type="Proteomes" id="UP000435304"/>
    </source>
</evidence>
<sequence length="94" mass="9759">MDITTMTKAVSPSTPSSLCHLMDRSARWQTRGVDLVATSVAPTAVPAGDEYAQSRRAVKHPVQGAFGAGAMGGSTLVAGFDATTAADPQPRRLM</sequence>
<dbReference type="EMBL" id="WPCU01000005">
    <property type="protein sequence ID" value="MVA76130.1"/>
    <property type="molecule type" value="Genomic_DNA"/>
</dbReference>
<reference evidence="1 2" key="1">
    <citation type="submission" date="2019-12" db="EMBL/GenBank/DDBJ databases">
        <title>Auraticoccus cholistani sp. nov., an actinomycete isolated from soil of Cholistan desert.</title>
        <authorList>
            <person name="Cheema M.T."/>
        </authorList>
    </citation>
    <scope>NUCLEOTIDE SEQUENCE [LARGE SCALE GENOMIC DNA]</scope>
    <source>
        <strain evidence="1 2">F435</strain>
    </source>
</reference>
<accession>A0A6A9V0X8</accession>
<dbReference type="Proteomes" id="UP000435304">
    <property type="component" value="Unassembled WGS sequence"/>
</dbReference>